<protein>
    <recommendedName>
        <fullName evidence="3">RecA family profile 2 domain-containing protein</fullName>
    </recommendedName>
</protein>
<keyword evidence="5" id="KW-1185">Reference proteome</keyword>
<dbReference type="Proteomes" id="UP000318065">
    <property type="component" value="Chromosome"/>
</dbReference>
<keyword evidence="1" id="KW-0547">Nucleotide-binding</keyword>
<dbReference type="EMBL" id="AP019791">
    <property type="protein sequence ID" value="BBL80683.1"/>
    <property type="molecule type" value="Genomic_DNA"/>
</dbReference>
<dbReference type="GO" id="GO:0050043">
    <property type="term" value="F:lactate racemase activity"/>
    <property type="evidence" value="ECO:0007669"/>
    <property type="project" value="InterPro"/>
</dbReference>
<proteinExistence type="predicted"/>
<accession>A0A510HPB5</accession>
<feature type="domain" description="RecA family profile 2" evidence="3">
    <location>
        <begin position="1"/>
        <end position="83"/>
    </location>
</feature>
<dbReference type="PROSITE" id="PS50163">
    <property type="entry name" value="RECA_3"/>
    <property type="match status" value="1"/>
</dbReference>
<dbReference type="AlphaFoldDB" id="A0A510HPB5"/>
<evidence type="ECO:0000313" key="5">
    <source>
        <dbReference type="Proteomes" id="UP000318065"/>
    </source>
</evidence>
<dbReference type="GO" id="GO:0005524">
    <property type="term" value="F:ATP binding"/>
    <property type="evidence" value="ECO:0007669"/>
    <property type="project" value="UniProtKB-KW"/>
</dbReference>
<evidence type="ECO:0000259" key="3">
    <source>
        <dbReference type="PROSITE" id="PS50163"/>
    </source>
</evidence>
<sequence>MGAAKRLCGGEAMQTASPVREEIRRLLEAVEPPRVALVEQRIASPPALGDVRAAVREALEEVELPKGSVAIGVGSRGVARIAEIVAALVEALKEAGAEPFIVPAMGSHGASTAGGQAEVLAHLGVSEERVGCPVRATMETVEVGRTPSGVPVYMDRLASEADAVVVVNRIKPHTAFRGAVESGPSKMLAIGLGKQRGAHAIHAAGWENIHRTIPEAARVAVGAGKVAFALATLENADEEPCRVVALPAERLIEAETPLLKEAKRNLPRLPFDELDVLVVDEIGKNISGDGADPNVTGRYPTPYASGGPKVGRMVFLDLTEETGGNANGVGLSDVITSRLERRMDRSATYMNALTSTVPDTVKTPMVMETDREAIAAALLMCAGVEPAEARLVRIRNTLSLRRMWVSEALLGQAEPGLRVLEDPRPMRFDAAGNLL</sequence>
<dbReference type="GO" id="GO:0006259">
    <property type="term" value="P:DNA metabolic process"/>
    <property type="evidence" value="ECO:0007669"/>
    <property type="project" value="InterPro"/>
</dbReference>
<dbReference type="GO" id="GO:0003677">
    <property type="term" value="F:DNA binding"/>
    <property type="evidence" value="ECO:0007669"/>
    <property type="project" value="InterPro"/>
</dbReference>
<keyword evidence="2" id="KW-0067">ATP-binding</keyword>
<dbReference type="Pfam" id="PF09861">
    <property type="entry name" value="Lar_N"/>
    <property type="match status" value="1"/>
</dbReference>
<gene>
    <name evidence="4" type="ORF">RxyAA322_25370</name>
</gene>
<dbReference type="InterPro" id="IPR018657">
    <property type="entry name" value="LarA-like_N"/>
</dbReference>
<name>A0A510HPB5_9ACTN</name>
<evidence type="ECO:0000313" key="4">
    <source>
        <dbReference type="EMBL" id="BBL80683.1"/>
    </source>
</evidence>
<dbReference type="Gene3D" id="3.40.50.11440">
    <property type="match status" value="1"/>
</dbReference>
<evidence type="ECO:0000256" key="1">
    <source>
        <dbReference type="ARBA" id="ARBA00022741"/>
    </source>
</evidence>
<evidence type="ECO:0000256" key="2">
    <source>
        <dbReference type="ARBA" id="ARBA00022840"/>
    </source>
</evidence>
<reference evidence="4" key="1">
    <citation type="journal article" date="2019" name="Microbiol. Resour. Announc.">
        <title>Complete Genome Sequence of Rubrobacter xylanophilus Strain AA3-22, Isolated from Arima Onsen in Japan.</title>
        <authorList>
            <person name="Tomariguchi N."/>
            <person name="Miyazaki K."/>
        </authorList>
    </citation>
    <scope>NUCLEOTIDE SEQUENCE [LARGE SCALE GENOMIC DNA]</scope>
    <source>
        <strain evidence="4">AA3-22</strain>
    </source>
</reference>
<dbReference type="GO" id="GO:0008094">
    <property type="term" value="F:ATP-dependent activity, acting on DNA"/>
    <property type="evidence" value="ECO:0007669"/>
    <property type="project" value="InterPro"/>
</dbReference>
<organism evidence="4 5">
    <name type="scientific">Rubrobacter xylanophilus</name>
    <dbReference type="NCBI Taxonomy" id="49319"/>
    <lineage>
        <taxon>Bacteria</taxon>
        <taxon>Bacillati</taxon>
        <taxon>Actinomycetota</taxon>
        <taxon>Rubrobacteria</taxon>
        <taxon>Rubrobacterales</taxon>
        <taxon>Rubrobacteraceae</taxon>
        <taxon>Rubrobacter</taxon>
    </lineage>
</organism>
<dbReference type="InterPro" id="IPR020587">
    <property type="entry name" value="RecA_monomer-monomer_interface"/>
</dbReference>